<dbReference type="Pfam" id="PF23455">
    <property type="entry name" value="DUF7129"/>
    <property type="match status" value="1"/>
</dbReference>
<dbReference type="RefSeq" id="WP_143420708.1">
    <property type="nucleotide sequence ID" value="NZ_JAGGKQ010000021.1"/>
</dbReference>
<keyword evidence="3" id="KW-1185">Reference proteome</keyword>
<comment type="caution">
    <text evidence="2">The sequence shown here is derived from an EMBL/GenBank/DDBJ whole genome shotgun (WGS) entry which is preliminary data.</text>
</comment>
<dbReference type="Gene3D" id="2.20.28.10">
    <property type="match status" value="1"/>
</dbReference>
<dbReference type="NCBIfam" id="NF033497">
    <property type="entry name" value="rubre_like_arch"/>
    <property type="match status" value="1"/>
</dbReference>
<evidence type="ECO:0000259" key="1">
    <source>
        <dbReference type="Pfam" id="PF23455"/>
    </source>
</evidence>
<dbReference type="SUPFAM" id="SSF57802">
    <property type="entry name" value="Rubredoxin-like"/>
    <property type="match status" value="1"/>
</dbReference>
<accession>A0A8T4GGW1</accession>
<dbReference type="InterPro" id="IPR055553">
    <property type="entry name" value="DUF7129"/>
</dbReference>
<feature type="domain" description="DUF7129" evidence="1">
    <location>
        <begin position="3"/>
        <end position="46"/>
    </location>
</feature>
<name>A0A8T4GGW1_9EURY</name>
<evidence type="ECO:0000313" key="2">
    <source>
        <dbReference type="EMBL" id="MBP1923446.1"/>
    </source>
</evidence>
<dbReference type="AlphaFoldDB" id="A0A8T4GGW1"/>
<gene>
    <name evidence="2" type="ORF">J2751_002488</name>
</gene>
<reference evidence="2" key="1">
    <citation type="submission" date="2021-03" db="EMBL/GenBank/DDBJ databases">
        <title>Genomic Encyclopedia of Type Strains, Phase IV (KMG-IV): sequencing the most valuable type-strain genomes for metagenomic binning, comparative biology and taxonomic classification.</title>
        <authorList>
            <person name="Goeker M."/>
        </authorList>
    </citation>
    <scope>NUCLEOTIDE SEQUENCE</scope>
    <source>
        <strain evidence="2">DSM 23564</strain>
    </source>
</reference>
<protein>
    <submittedName>
        <fullName evidence="2">Rubrerythrin</fullName>
    </submittedName>
</protein>
<dbReference type="OrthoDB" id="280213at2157"/>
<proteinExistence type="predicted"/>
<dbReference type="EMBL" id="JAGGKQ010000021">
    <property type="protein sequence ID" value="MBP1923446.1"/>
    <property type="molecule type" value="Genomic_DNA"/>
</dbReference>
<organism evidence="2 3">
    <name type="scientific">Halorubrum alkaliphilum</name>
    <dbReference type="NCBI Taxonomy" id="261290"/>
    <lineage>
        <taxon>Archaea</taxon>
        <taxon>Methanobacteriati</taxon>
        <taxon>Methanobacteriota</taxon>
        <taxon>Stenosarchaea group</taxon>
        <taxon>Halobacteria</taxon>
        <taxon>Halobacteriales</taxon>
        <taxon>Haloferacaceae</taxon>
        <taxon>Halorubrum</taxon>
    </lineage>
</organism>
<sequence length="47" mass="5330">MKDIDPETDEETTYECFECGKIIIAETSPSQCPDCSGSMRNRQMPLE</sequence>
<dbReference type="Proteomes" id="UP000823588">
    <property type="component" value="Unassembled WGS sequence"/>
</dbReference>
<evidence type="ECO:0000313" key="3">
    <source>
        <dbReference type="Proteomes" id="UP000823588"/>
    </source>
</evidence>